<organism evidence="1 2">
    <name type="scientific">Solanum commersonii</name>
    <name type="common">Commerson's wild potato</name>
    <name type="synonym">Commerson's nightshade</name>
    <dbReference type="NCBI Taxonomy" id="4109"/>
    <lineage>
        <taxon>Eukaryota</taxon>
        <taxon>Viridiplantae</taxon>
        <taxon>Streptophyta</taxon>
        <taxon>Embryophyta</taxon>
        <taxon>Tracheophyta</taxon>
        <taxon>Spermatophyta</taxon>
        <taxon>Magnoliopsida</taxon>
        <taxon>eudicotyledons</taxon>
        <taxon>Gunneridae</taxon>
        <taxon>Pentapetalae</taxon>
        <taxon>asterids</taxon>
        <taxon>lamiids</taxon>
        <taxon>Solanales</taxon>
        <taxon>Solanaceae</taxon>
        <taxon>Solanoideae</taxon>
        <taxon>Solaneae</taxon>
        <taxon>Solanum</taxon>
    </lineage>
</organism>
<gene>
    <name evidence="1" type="ORF">H5410_061053</name>
</gene>
<dbReference type="AlphaFoldDB" id="A0A9J5W7H1"/>
<reference evidence="1 2" key="1">
    <citation type="submission" date="2020-09" db="EMBL/GenBank/DDBJ databases">
        <title>De no assembly of potato wild relative species, Solanum commersonii.</title>
        <authorList>
            <person name="Cho K."/>
        </authorList>
    </citation>
    <scope>NUCLEOTIDE SEQUENCE [LARGE SCALE GENOMIC DNA]</scope>
    <source>
        <strain evidence="1">LZ3.2</strain>
        <tissue evidence="1">Leaf</tissue>
    </source>
</reference>
<protein>
    <submittedName>
        <fullName evidence="1">Uncharacterized protein</fullName>
    </submittedName>
</protein>
<sequence length="101" mass="11106">MEVIPTFCTDIQQIKAEYFKDEAEKKKATPVDSLLVVDTETLPAEAILPTMAPRPSTHSTDRRASRIKATITGMIERVLIAVVTPFSASIDALATRIAVYE</sequence>
<evidence type="ECO:0000313" key="2">
    <source>
        <dbReference type="Proteomes" id="UP000824120"/>
    </source>
</evidence>
<accession>A0A9J5W7H1</accession>
<dbReference type="EMBL" id="JACXVP010000012">
    <property type="protein sequence ID" value="KAG5571287.1"/>
    <property type="molecule type" value="Genomic_DNA"/>
</dbReference>
<name>A0A9J5W7H1_SOLCO</name>
<dbReference type="Proteomes" id="UP000824120">
    <property type="component" value="Chromosome 12"/>
</dbReference>
<keyword evidence="2" id="KW-1185">Reference proteome</keyword>
<comment type="caution">
    <text evidence="1">The sequence shown here is derived from an EMBL/GenBank/DDBJ whole genome shotgun (WGS) entry which is preliminary data.</text>
</comment>
<evidence type="ECO:0000313" key="1">
    <source>
        <dbReference type="EMBL" id="KAG5571287.1"/>
    </source>
</evidence>
<proteinExistence type="predicted"/>